<gene>
    <name evidence="1" type="ORF">Plil01_000862400</name>
</gene>
<protein>
    <submittedName>
        <fullName evidence="1">Unnamed protein product</fullName>
    </submittedName>
</protein>
<keyword evidence="2" id="KW-1185">Reference proteome</keyword>
<dbReference type="AlphaFoldDB" id="A0A9W6TY02"/>
<proteinExistence type="predicted"/>
<organism evidence="1 2">
    <name type="scientific">Phytophthora lilii</name>
    <dbReference type="NCBI Taxonomy" id="2077276"/>
    <lineage>
        <taxon>Eukaryota</taxon>
        <taxon>Sar</taxon>
        <taxon>Stramenopiles</taxon>
        <taxon>Oomycota</taxon>
        <taxon>Peronosporomycetes</taxon>
        <taxon>Peronosporales</taxon>
        <taxon>Peronosporaceae</taxon>
        <taxon>Phytophthora</taxon>
    </lineage>
</organism>
<dbReference type="EMBL" id="BSXW01000418">
    <property type="protein sequence ID" value="GMF21779.1"/>
    <property type="molecule type" value="Genomic_DNA"/>
</dbReference>
<name>A0A9W6TY02_9STRA</name>
<evidence type="ECO:0000313" key="2">
    <source>
        <dbReference type="Proteomes" id="UP001165083"/>
    </source>
</evidence>
<sequence length="260" mass="27794">MSDSTQLADQFLLQSSLKPDTLVKVSRGKSVTIVNGQSGSYSSGIVSFDCSSALNGAQSYASLKDAYIVPPYVVSMRNTAATALSAGDYPSRYAVGLKCNVATIVDEVKVYFGDGYVNNSVAGNSSLALVSGGLEPVRSNTGFARRVLNNPPEVAGLNNSYGWPSLNTTSSQAIAQMRGTGAFKKGTALTQGSALGEWFYMLKIRLVDLHPIFSELDLVGNPQLKLELKVQSGYTDLTLNPQLYCHGSHDGAKLNYVSRW</sequence>
<dbReference type="OrthoDB" id="116694at2759"/>
<evidence type="ECO:0000313" key="1">
    <source>
        <dbReference type="EMBL" id="GMF21779.1"/>
    </source>
</evidence>
<dbReference type="Proteomes" id="UP001165083">
    <property type="component" value="Unassembled WGS sequence"/>
</dbReference>
<reference evidence="1" key="1">
    <citation type="submission" date="2023-04" db="EMBL/GenBank/DDBJ databases">
        <title>Phytophthora lilii NBRC 32176.</title>
        <authorList>
            <person name="Ichikawa N."/>
            <person name="Sato H."/>
            <person name="Tonouchi N."/>
        </authorList>
    </citation>
    <scope>NUCLEOTIDE SEQUENCE</scope>
    <source>
        <strain evidence="1">NBRC 32176</strain>
    </source>
</reference>
<comment type="caution">
    <text evidence="1">The sequence shown here is derived from an EMBL/GenBank/DDBJ whole genome shotgun (WGS) entry which is preliminary data.</text>
</comment>
<accession>A0A9W6TY02</accession>